<organism evidence="1 2">
    <name type="scientific">Caenorhabditis auriculariae</name>
    <dbReference type="NCBI Taxonomy" id="2777116"/>
    <lineage>
        <taxon>Eukaryota</taxon>
        <taxon>Metazoa</taxon>
        <taxon>Ecdysozoa</taxon>
        <taxon>Nematoda</taxon>
        <taxon>Chromadorea</taxon>
        <taxon>Rhabditida</taxon>
        <taxon>Rhabditina</taxon>
        <taxon>Rhabditomorpha</taxon>
        <taxon>Rhabditoidea</taxon>
        <taxon>Rhabditidae</taxon>
        <taxon>Peloderinae</taxon>
        <taxon>Caenorhabditis</taxon>
    </lineage>
</organism>
<sequence>MEDRQTLSIFHVQTADSQQGTPKGSSKLELAVTRRRLRYRQKTWLNILATVARLHLHSRSNTINLALLGTDADFNAFINLTTSRLISGRTLRQNRAVAKHSFEDLF</sequence>
<comment type="caution">
    <text evidence="1">The sequence shown here is derived from an EMBL/GenBank/DDBJ whole genome shotgun (WGS) entry which is preliminary data.</text>
</comment>
<protein>
    <submittedName>
        <fullName evidence="1">Uncharacterized protein</fullName>
    </submittedName>
</protein>
<reference evidence="1" key="1">
    <citation type="submission" date="2020-10" db="EMBL/GenBank/DDBJ databases">
        <authorList>
            <person name="Kikuchi T."/>
        </authorList>
    </citation>
    <scope>NUCLEOTIDE SEQUENCE</scope>
    <source>
        <strain evidence="1">NKZ352</strain>
    </source>
</reference>
<name>A0A8S1GX96_9PELO</name>
<evidence type="ECO:0000313" key="2">
    <source>
        <dbReference type="Proteomes" id="UP000835052"/>
    </source>
</evidence>
<dbReference type="AlphaFoldDB" id="A0A8S1GX96"/>
<dbReference type="EMBL" id="CAJGYM010000007">
    <property type="protein sequence ID" value="CAD6188009.1"/>
    <property type="molecule type" value="Genomic_DNA"/>
</dbReference>
<dbReference type="Proteomes" id="UP000835052">
    <property type="component" value="Unassembled WGS sequence"/>
</dbReference>
<gene>
    <name evidence="1" type="ORF">CAUJ_LOCUS3928</name>
</gene>
<keyword evidence="2" id="KW-1185">Reference proteome</keyword>
<proteinExistence type="predicted"/>
<evidence type="ECO:0000313" key="1">
    <source>
        <dbReference type="EMBL" id="CAD6188009.1"/>
    </source>
</evidence>
<accession>A0A8S1GX96</accession>